<dbReference type="EC" id="3.1.1.11" evidence="5 11"/>
<evidence type="ECO:0000259" key="12">
    <source>
        <dbReference type="Pfam" id="PF01095"/>
    </source>
</evidence>
<comment type="subcellular location">
    <subcellularLocation>
        <location evidence="1 11">Secreted</location>
        <location evidence="1 11">Cell wall</location>
    </subcellularLocation>
</comment>
<dbReference type="KEGG" id="crb:17897768"/>
<keyword evidence="15" id="KW-1185">Reference proteome</keyword>
<evidence type="ECO:0000259" key="13">
    <source>
        <dbReference type="Pfam" id="PF04043"/>
    </source>
</evidence>
<dbReference type="InterPro" id="IPR012334">
    <property type="entry name" value="Pectin_lyas_fold"/>
</dbReference>
<evidence type="ECO:0000313" key="15">
    <source>
        <dbReference type="Proteomes" id="UP000029121"/>
    </source>
</evidence>
<dbReference type="OrthoDB" id="2019149at2759"/>
<evidence type="ECO:0000256" key="9">
    <source>
        <dbReference type="ARBA" id="ARBA00023085"/>
    </source>
</evidence>
<gene>
    <name evidence="14" type="ORF">CARUB_v10008964mg</name>
</gene>
<protein>
    <recommendedName>
        <fullName evidence="5 11">Pectinesterase</fullName>
        <ecNumber evidence="5 11">3.1.1.11</ecNumber>
    </recommendedName>
</protein>
<keyword evidence="9 11" id="KW-0063">Aspartyl esterase</keyword>
<keyword evidence="7 11" id="KW-0964">Secreted</keyword>
<feature type="non-terminal residue" evidence="14">
    <location>
        <position position="1"/>
    </location>
</feature>
<evidence type="ECO:0000256" key="3">
    <source>
        <dbReference type="ARBA" id="ARBA00006027"/>
    </source>
</evidence>
<dbReference type="Pfam" id="PF01095">
    <property type="entry name" value="Pectinesterase"/>
    <property type="match status" value="1"/>
</dbReference>
<feature type="domain" description="Pectinesterase catalytic" evidence="12">
    <location>
        <begin position="183"/>
        <end position="477"/>
    </location>
</feature>
<evidence type="ECO:0000256" key="7">
    <source>
        <dbReference type="ARBA" id="ARBA00022525"/>
    </source>
</evidence>
<proteinExistence type="inferred from homology"/>
<sequence>ENKQTCKTHLSELESLSSSLSATRRRALLLIFLKESVSKINTAMTSVRQEETSTAKENLVLVYEMWTSAKDGIIDSMEELRRAGEKLSPKSYANIHTWLSSVLTSHLTSLDETYEGPFKRNVGSVLEDHIARARVALAIFTSISPRHSEIKSTSVVPDHPSWLSDGDKKNLNLSPQVLKHTADVVVAKDGSGNYRSINEAIAAAPRLSAKRFVVYVKKGIYVEIVNIATHNITLIGDGPTSTILTGSLNRNDGTKTFNTATLASNGDGFWAIDMCFRNTAGPTKGPAVALRVSGDISIIYRCRIEGYQDALYPHRKRQFYRECYITGTVDFICGFASAVFQYCTIVARKPMNKQANMITAQARPNLKKVSGFTFQKCNITASADLANVKTTVKTYLGRPWSEYATVAFIESYIDDLVDPAGWAEWNGKIGVKTFYREYDNHGSGADTSRRVKWTGFKATTDPKEVTYFTVTKLLQGELWLNATGVPYEGGF</sequence>
<dbReference type="STRING" id="81985.R0GWP7"/>
<dbReference type="InterPro" id="IPR011050">
    <property type="entry name" value="Pectin_lyase_fold/virulence"/>
</dbReference>
<dbReference type="Pfam" id="PF04043">
    <property type="entry name" value="PMEI"/>
    <property type="match status" value="1"/>
</dbReference>
<name>R0GWP7_9BRAS</name>
<dbReference type="AlphaFoldDB" id="R0GWP7"/>
<comment type="function">
    <text evidence="11">Acts in the modification of cell walls via demethylesterification of cell wall pectin.</text>
</comment>
<dbReference type="Gene3D" id="1.20.140.40">
    <property type="entry name" value="Invertase/pectin methylesterase inhibitor family protein"/>
    <property type="match status" value="1"/>
</dbReference>
<feature type="domain" description="Pectinesterase inhibitor" evidence="13">
    <location>
        <begin position="2"/>
        <end position="122"/>
    </location>
</feature>
<organism evidence="14 15">
    <name type="scientific">Capsella rubella</name>
    <dbReference type="NCBI Taxonomy" id="81985"/>
    <lineage>
        <taxon>Eukaryota</taxon>
        <taxon>Viridiplantae</taxon>
        <taxon>Streptophyta</taxon>
        <taxon>Embryophyta</taxon>
        <taxon>Tracheophyta</taxon>
        <taxon>Spermatophyta</taxon>
        <taxon>Magnoliopsida</taxon>
        <taxon>eudicotyledons</taxon>
        <taxon>Gunneridae</taxon>
        <taxon>Pentapetalae</taxon>
        <taxon>rosids</taxon>
        <taxon>malvids</taxon>
        <taxon>Brassicales</taxon>
        <taxon>Brassicaceae</taxon>
        <taxon>Camelineae</taxon>
        <taxon>Capsella</taxon>
    </lineage>
</organism>
<evidence type="ECO:0000256" key="11">
    <source>
        <dbReference type="RuleBase" id="RU000589"/>
    </source>
</evidence>
<dbReference type="InterPro" id="IPR000070">
    <property type="entry name" value="Pectinesterase_cat"/>
</dbReference>
<dbReference type="InterPro" id="IPR035513">
    <property type="entry name" value="Invertase/methylesterase_inhib"/>
</dbReference>
<dbReference type="InterPro" id="IPR018040">
    <property type="entry name" value="Pectinesterase_Tyr_AS"/>
</dbReference>
<accession>R0GWP7</accession>
<comment type="pathway">
    <text evidence="2 11">Glycan metabolism; pectin degradation; 2-dehydro-3-deoxy-D-gluconate from pectin: step 1/5.</text>
</comment>
<dbReference type="PROSITE" id="PS00800">
    <property type="entry name" value="PECTINESTERASE_1"/>
    <property type="match status" value="1"/>
</dbReference>
<reference evidence="15" key="1">
    <citation type="journal article" date="2013" name="Nat. Genet.">
        <title>The Capsella rubella genome and the genomic consequences of rapid mating system evolution.</title>
        <authorList>
            <person name="Slotte T."/>
            <person name="Hazzouri K.M."/>
            <person name="Agren J.A."/>
            <person name="Koenig D."/>
            <person name="Maumus F."/>
            <person name="Guo Y.L."/>
            <person name="Steige K."/>
            <person name="Platts A.E."/>
            <person name="Escobar J.S."/>
            <person name="Newman L.K."/>
            <person name="Wang W."/>
            <person name="Mandakova T."/>
            <person name="Vello E."/>
            <person name="Smith L.M."/>
            <person name="Henz S.R."/>
            <person name="Steffen J."/>
            <person name="Takuno S."/>
            <person name="Brandvain Y."/>
            <person name="Coop G."/>
            <person name="Andolfatto P."/>
            <person name="Hu T.T."/>
            <person name="Blanchette M."/>
            <person name="Clark R.M."/>
            <person name="Quesneville H."/>
            <person name="Nordborg M."/>
            <person name="Gaut B.S."/>
            <person name="Lysak M.A."/>
            <person name="Jenkins J."/>
            <person name="Grimwood J."/>
            <person name="Chapman J."/>
            <person name="Prochnik S."/>
            <person name="Shu S."/>
            <person name="Rokhsar D."/>
            <person name="Schmutz J."/>
            <person name="Weigel D."/>
            <person name="Wright S.I."/>
        </authorList>
    </citation>
    <scope>NUCLEOTIDE SEQUENCE [LARGE SCALE GENOMIC DNA]</scope>
    <source>
        <strain evidence="15">cv. Monte Gargano</strain>
    </source>
</reference>
<evidence type="ECO:0000313" key="14">
    <source>
        <dbReference type="EMBL" id="EOA40246.1"/>
    </source>
</evidence>
<comment type="similarity">
    <text evidence="3">In the N-terminal section; belongs to the PMEI family.</text>
</comment>
<dbReference type="GO" id="GO:0042545">
    <property type="term" value="P:cell wall modification"/>
    <property type="evidence" value="ECO:0007669"/>
    <property type="project" value="UniProtKB-UniRule"/>
</dbReference>
<dbReference type="FunFam" id="2.160.20.10:FF:000029">
    <property type="entry name" value="Pectinesterase 4"/>
    <property type="match status" value="1"/>
</dbReference>
<dbReference type="GO" id="GO:0004857">
    <property type="term" value="F:enzyme inhibitor activity"/>
    <property type="evidence" value="ECO:0007669"/>
    <property type="project" value="InterPro"/>
</dbReference>
<evidence type="ECO:0000256" key="1">
    <source>
        <dbReference type="ARBA" id="ARBA00004191"/>
    </source>
</evidence>
<dbReference type="GO" id="GO:0030599">
    <property type="term" value="F:pectinesterase activity"/>
    <property type="evidence" value="ECO:0007669"/>
    <property type="project" value="UniProtKB-UniRule"/>
</dbReference>
<evidence type="ECO:0000256" key="4">
    <source>
        <dbReference type="ARBA" id="ARBA00007786"/>
    </source>
</evidence>
<dbReference type="PANTHER" id="PTHR31707">
    <property type="entry name" value="PECTINESTERASE"/>
    <property type="match status" value="1"/>
</dbReference>
<comment type="similarity">
    <text evidence="4">In the C-terminal section; belongs to the pectinesterase family.</text>
</comment>
<dbReference type="Proteomes" id="UP000029121">
    <property type="component" value="Unassembled WGS sequence"/>
</dbReference>
<dbReference type="GO" id="GO:0045490">
    <property type="term" value="P:pectin catabolic process"/>
    <property type="evidence" value="ECO:0007669"/>
    <property type="project" value="UniProtKB-UniRule"/>
</dbReference>
<evidence type="ECO:0000256" key="10">
    <source>
        <dbReference type="ARBA" id="ARBA00023316"/>
    </source>
</evidence>
<comment type="catalytic activity">
    <reaction evidence="11">
        <text>[(1-&gt;4)-alpha-D-galacturonosyl methyl ester](n) + n H2O = [(1-&gt;4)-alpha-D-galacturonosyl](n) + n methanol + n H(+)</text>
        <dbReference type="Rhea" id="RHEA:22380"/>
        <dbReference type="Rhea" id="RHEA-COMP:14570"/>
        <dbReference type="Rhea" id="RHEA-COMP:14573"/>
        <dbReference type="ChEBI" id="CHEBI:15377"/>
        <dbReference type="ChEBI" id="CHEBI:15378"/>
        <dbReference type="ChEBI" id="CHEBI:17790"/>
        <dbReference type="ChEBI" id="CHEBI:140522"/>
        <dbReference type="ChEBI" id="CHEBI:140523"/>
        <dbReference type="EC" id="3.1.1.11"/>
    </reaction>
</comment>
<evidence type="ECO:0000256" key="2">
    <source>
        <dbReference type="ARBA" id="ARBA00005184"/>
    </source>
</evidence>
<evidence type="ECO:0000256" key="6">
    <source>
        <dbReference type="ARBA" id="ARBA00022512"/>
    </source>
</evidence>
<dbReference type="UniPathway" id="UPA00545">
    <property type="reaction ID" value="UER00823"/>
</dbReference>
<dbReference type="Gene3D" id="2.160.20.10">
    <property type="entry name" value="Single-stranded right-handed beta-helix, Pectin lyase-like"/>
    <property type="match status" value="1"/>
</dbReference>
<dbReference type="EMBL" id="KB870805">
    <property type="protein sequence ID" value="EOA40246.1"/>
    <property type="molecule type" value="Genomic_DNA"/>
</dbReference>
<keyword evidence="6 11" id="KW-0134">Cell wall</keyword>
<evidence type="ECO:0000256" key="5">
    <source>
        <dbReference type="ARBA" id="ARBA00013229"/>
    </source>
</evidence>
<keyword evidence="8 11" id="KW-0378">Hydrolase</keyword>
<dbReference type="InterPro" id="IPR006501">
    <property type="entry name" value="Pectinesterase_inhib_dom"/>
</dbReference>
<evidence type="ECO:0000256" key="8">
    <source>
        <dbReference type="ARBA" id="ARBA00022801"/>
    </source>
</evidence>
<keyword evidence="10 11" id="KW-0961">Cell wall biogenesis/degradation</keyword>
<dbReference type="SUPFAM" id="SSF101148">
    <property type="entry name" value="Plant invertase/pectin methylesterase inhibitor"/>
    <property type="match status" value="1"/>
</dbReference>
<dbReference type="eggNOG" id="ENOG502QUQ5">
    <property type="taxonomic scope" value="Eukaryota"/>
</dbReference>
<dbReference type="SUPFAM" id="SSF51126">
    <property type="entry name" value="Pectin lyase-like"/>
    <property type="match status" value="1"/>
</dbReference>